<dbReference type="InterPro" id="IPR036511">
    <property type="entry name" value="TGT-like_sf"/>
</dbReference>
<evidence type="ECO:0000313" key="6">
    <source>
        <dbReference type="Proteomes" id="UP000177478"/>
    </source>
</evidence>
<dbReference type="InterPro" id="IPR004803">
    <property type="entry name" value="TGT"/>
</dbReference>
<organism evidence="5 6">
    <name type="scientific">Candidatus Yanofskybacteria bacterium RIFCSPHIGHO2_12_FULL_45_19b</name>
    <dbReference type="NCBI Taxonomy" id="1802689"/>
    <lineage>
        <taxon>Bacteria</taxon>
        <taxon>Candidatus Yanofskyibacteriota</taxon>
    </lineage>
</organism>
<feature type="domain" description="tRNA-guanine(15) transglycosylase-like" evidence="4">
    <location>
        <begin position="12"/>
        <end position="392"/>
    </location>
</feature>
<dbReference type="NCBIfam" id="TIGR00449">
    <property type="entry name" value="tgt_general"/>
    <property type="match status" value="1"/>
</dbReference>
<evidence type="ECO:0000256" key="3">
    <source>
        <dbReference type="ARBA" id="ARBA00022694"/>
    </source>
</evidence>
<comment type="caution">
    <text evidence="5">The sequence shown here is derived from an EMBL/GenBank/DDBJ whole genome shotgun (WGS) entry which is preliminary data.</text>
</comment>
<protein>
    <recommendedName>
        <fullName evidence="4">tRNA-guanine(15) transglycosylase-like domain-containing protein</fullName>
    </recommendedName>
</protein>
<proteinExistence type="predicted"/>
<dbReference type="InterPro" id="IPR050076">
    <property type="entry name" value="ArchSynthase1/Queuine_TRR"/>
</dbReference>
<keyword evidence="3" id="KW-0819">tRNA processing</keyword>
<dbReference type="Pfam" id="PF01702">
    <property type="entry name" value="TGT"/>
    <property type="match status" value="1"/>
</dbReference>
<dbReference type="Gene3D" id="3.20.20.105">
    <property type="entry name" value="Queuine tRNA-ribosyltransferase-like"/>
    <property type="match status" value="1"/>
</dbReference>
<keyword evidence="2" id="KW-0808">Transferase</keyword>
<dbReference type="InterPro" id="IPR002616">
    <property type="entry name" value="tRNA_ribo_trans-like"/>
</dbReference>
<dbReference type="GO" id="GO:0008479">
    <property type="term" value="F:tRNA-guanosine(34) queuine transglycosylase activity"/>
    <property type="evidence" value="ECO:0007669"/>
    <property type="project" value="InterPro"/>
</dbReference>
<reference evidence="5 6" key="1">
    <citation type="journal article" date="2016" name="Nat. Commun.">
        <title>Thousands of microbial genomes shed light on interconnected biogeochemical processes in an aquifer system.</title>
        <authorList>
            <person name="Anantharaman K."/>
            <person name="Brown C.T."/>
            <person name="Hug L.A."/>
            <person name="Sharon I."/>
            <person name="Castelle C.J."/>
            <person name="Probst A.J."/>
            <person name="Thomas B.C."/>
            <person name="Singh A."/>
            <person name="Wilkins M.J."/>
            <person name="Karaoz U."/>
            <person name="Brodie E.L."/>
            <person name="Williams K.H."/>
            <person name="Hubbard S.S."/>
            <person name="Banfield J.F."/>
        </authorList>
    </citation>
    <scope>NUCLEOTIDE SEQUENCE [LARGE SCALE GENOMIC DNA]</scope>
</reference>
<evidence type="ECO:0000259" key="4">
    <source>
        <dbReference type="Pfam" id="PF01702"/>
    </source>
</evidence>
<dbReference type="Proteomes" id="UP000177478">
    <property type="component" value="Unassembled WGS sequence"/>
</dbReference>
<dbReference type="GO" id="GO:0002099">
    <property type="term" value="P:tRNA wobble guanine modification"/>
    <property type="evidence" value="ECO:0007669"/>
    <property type="project" value="TreeGrafter"/>
</dbReference>
<name>A0A1F8G2S8_9BACT</name>
<dbReference type="GO" id="GO:0005737">
    <property type="term" value="C:cytoplasm"/>
    <property type="evidence" value="ECO:0007669"/>
    <property type="project" value="TreeGrafter"/>
</dbReference>
<evidence type="ECO:0000313" key="5">
    <source>
        <dbReference type="EMBL" id="OGN19360.1"/>
    </source>
</evidence>
<dbReference type="STRING" id="1802689.A3F25_01445"/>
<dbReference type="PANTHER" id="PTHR46499">
    <property type="entry name" value="QUEUINE TRNA-RIBOSYLTRANSFERASE"/>
    <property type="match status" value="1"/>
</dbReference>
<dbReference type="NCBIfam" id="TIGR00430">
    <property type="entry name" value="Q_tRNA_tgt"/>
    <property type="match status" value="1"/>
</dbReference>
<dbReference type="PANTHER" id="PTHR46499:SF1">
    <property type="entry name" value="QUEUINE TRNA-RIBOSYLTRANSFERASE"/>
    <property type="match status" value="1"/>
</dbReference>
<dbReference type="SUPFAM" id="SSF51713">
    <property type="entry name" value="tRNA-guanine transglycosylase"/>
    <property type="match status" value="1"/>
</dbReference>
<dbReference type="AlphaFoldDB" id="A0A1F8G2S8"/>
<evidence type="ECO:0000256" key="1">
    <source>
        <dbReference type="ARBA" id="ARBA00022676"/>
    </source>
</evidence>
<accession>A0A1F8G2S8</accession>
<keyword evidence="1" id="KW-0328">Glycosyltransferase</keyword>
<gene>
    <name evidence="5" type="ORF">A3F25_01445</name>
</gene>
<sequence>MFRILNKDPNSRARTGLLETPHGVIETPAYTIVGTYASIRHLPPELIPATKTQLIIANTYHLWGRAEEIAQAGGLAKVMDWNGPTMTDSGGFQVFSLGFSREHGIGKVIRLRSDHSSETMANNQNKPERNLVRITDEGAWFKKTPGQPEVFLGPELSIALQEKIGADIIMSFDECTSPLHDYEYTKIALKRTHRWAKVCLDSQTRSDQLLYGIVQGGEFQDLREASAKYINALPFPGFAIGGSFSKSADGDFNILNWTISHLDEARPRHFLGIGKIEDLLDGVLAGIDTFDCVIPTREARHGGIWTKRGRYDIHKAIYSQSKDPLEEDCSCDACVSIDQATVHTLFKAKDTLAGQYAIVHNIFFFNNLMAQIRQAIKEQRLRQFRNEFLANSKKSA</sequence>
<dbReference type="EMBL" id="MGKD01000020">
    <property type="protein sequence ID" value="OGN19360.1"/>
    <property type="molecule type" value="Genomic_DNA"/>
</dbReference>
<evidence type="ECO:0000256" key="2">
    <source>
        <dbReference type="ARBA" id="ARBA00022679"/>
    </source>
</evidence>